<sequence>MYPKSIPTTINLYYPQHQRMKIRVISIFHIRLITVSRKPYTNYNLQVGEWSKHTYASYSIMQLVGDRH</sequence>
<accession>A0AAN9QM98</accession>
<name>A0AAN9QM98_CANGL</name>
<organism evidence="1 2">
    <name type="scientific">Canavalia gladiata</name>
    <name type="common">Sword bean</name>
    <name type="synonym">Dolichos gladiatus</name>
    <dbReference type="NCBI Taxonomy" id="3824"/>
    <lineage>
        <taxon>Eukaryota</taxon>
        <taxon>Viridiplantae</taxon>
        <taxon>Streptophyta</taxon>
        <taxon>Embryophyta</taxon>
        <taxon>Tracheophyta</taxon>
        <taxon>Spermatophyta</taxon>
        <taxon>Magnoliopsida</taxon>
        <taxon>eudicotyledons</taxon>
        <taxon>Gunneridae</taxon>
        <taxon>Pentapetalae</taxon>
        <taxon>rosids</taxon>
        <taxon>fabids</taxon>
        <taxon>Fabales</taxon>
        <taxon>Fabaceae</taxon>
        <taxon>Papilionoideae</taxon>
        <taxon>50 kb inversion clade</taxon>
        <taxon>NPAAA clade</taxon>
        <taxon>indigoferoid/millettioid clade</taxon>
        <taxon>Phaseoleae</taxon>
        <taxon>Canavalia</taxon>
    </lineage>
</organism>
<protein>
    <submittedName>
        <fullName evidence="1">Uncharacterized protein</fullName>
    </submittedName>
</protein>
<dbReference type="Proteomes" id="UP001367508">
    <property type="component" value="Unassembled WGS sequence"/>
</dbReference>
<keyword evidence="2" id="KW-1185">Reference proteome</keyword>
<comment type="caution">
    <text evidence="1">The sequence shown here is derived from an EMBL/GenBank/DDBJ whole genome shotgun (WGS) entry which is preliminary data.</text>
</comment>
<gene>
    <name evidence="1" type="ORF">VNO77_16964</name>
</gene>
<dbReference type="AlphaFoldDB" id="A0AAN9QM98"/>
<proteinExistence type="predicted"/>
<evidence type="ECO:0000313" key="2">
    <source>
        <dbReference type="Proteomes" id="UP001367508"/>
    </source>
</evidence>
<dbReference type="EMBL" id="JAYMYQ010000004">
    <property type="protein sequence ID" value="KAK7336423.1"/>
    <property type="molecule type" value="Genomic_DNA"/>
</dbReference>
<reference evidence="1 2" key="1">
    <citation type="submission" date="2024-01" db="EMBL/GenBank/DDBJ databases">
        <title>The genomes of 5 underutilized Papilionoideae crops provide insights into root nodulation and disease resistanc.</title>
        <authorList>
            <person name="Jiang F."/>
        </authorList>
    </citation>
    <scope>NUCLEOTIDE SEQUENCE [LARGE SCALE GENOMIC DNA]</scope>
    <source>
        <strain evidence="1">LVBAO_FW01</strain>
        <tissue evidence="1">Leaves</tissue>
    </source>
</reference>
<evidence type="ECO:0000313" key="1">
    <source>
        <dbReference type="EMBL" id="KAK7336423.1"/>
    </source>
</evidence>